<evidence type="ECO:0000313" key="7">
    <source>
        <dbReference type="EMBL" id="GLK84149.1"/>
    </source>
</evidence>
<keyword evidence="4 7" id="KW-0067">ATP-binding</keyword>
<dbReference type="Gene3D" id="3.40.50.300">
    <property type="entry name" value="P-loop containing nucleotide triphosphate hydrolases"/>
    <property type="match status" value="1"/>
</dbReference>
<dbReference type="InterPro" id="IPR003439">
    <property type="entry name" value="ABC_transporter-like_ATP-bd"/>
</dbReference>
<dbReference type="PANTHER" id="PTHR43820:SF7">
    <property type="entry name" value="BRANCHED-CHAIN AMINO ACID TRANSPORT ATP-BINDING PROTEIN LIVF-RELATED"/>
    <property type="match status" value="1"/>
</dbReference>
<dbReference type="RefSeq" id="WP_246545993.1">
    <property type="nucleotide sequence ID" value="NZ_BSFM01000012.1"/>
</dbReference>
<organism evidence="7 8">
    <name type="scientific">Ancylobacter defluvii</name>
    <dbReference type="NCBI Taxonomy" id="1282440"/>
    <lineage>
        <taxon>Bacteria</taxon>
        <taxon>Pseudomonadati</taxon>
        <taxon>Pseudomonadota</taxon>
        <taxon>Alphaproteobacteria</taxon>
        <taxon>Hyphomicrobiales</taxon>
        <taxon>Xanthobacteraceae</taxon>
        <taxon>Ancylobacter</taxon>
    </lineage>
</organism>
<dbReference type="AlphaFoldDB" id="A0A9W6JXK5"/>
<dbReference type="Pfam" id="PF00005">
    <property type="entry name" value="ABC_tran"/>
    <property type="match status" value="1"/>
</dbReference>
<dbReference type="SUPFAM" id="SSF52540">
    <property type="entry name" value="P-loop containing nucleoside triphosphate hydrolases"/>
    <property type="match status" value="1"/>
</dbReference>
<dbReference type="PROSITE" id="PS50893">
    <property type="entry name" value="ABC_TRANSPORTER_2"/>
    <property type="match status" value="1"/>
</dbReference>
<comment type="similarity">
    <text evidence="1">Belongs to the ABC transporter superfamily.</text>
</comment>
<keyword evidence="2" id="KW-0813">Transport</keyword>
<dbReference type="PROSITE" id="PS00211">
    <property type="entry name" value="ABC_TRANSPORTER_1"/>
    <property type="match status" value="1"/>
</dbReference>
<accession>A0A9W6JXK5</accession>
<evidence type="ECO:0000313" key="8">
    <source>
        <dbReference type="Proteomes" id="UP001143330"/>
    </source>
</evidence>
<dbReference type="GO" id="GO:0015807">
    <property type="term" value="P:L-amino acid transport"/>
    <property type="evidence" value="ECO:0007669"/>
    <property type="project" value="TreeGrafter"/>
</dbReference>
<dbReference type="InterPro" id="IPR003593">
    <property type="entry name" value="AAA+_ATPase"/>
</dbReference>
<evidence type="ECO:0000256" key="5">
    <source>
        <dbReference type="ARBA" id="ARBA00022970"/>
    </source>
</evidence>
<keyword evidence="8" id="KW-1185">Reference proteome</keyword>
<protein>
    <submittedName>
        <fullName evidence="7">ABC transporter ATP-binding protein</fullName>
    </submittedName>
</protein>
<dbReference type="SMART" id="SM00382">
    <property type="entry name" value="AAA"/>
    <property type="match status" value="1"/>
</dbReference>
<dbReference type="Proteomes" id="UP001143330">
    <property type="component" value="Unassembled WGS sequence"/>
</dbReference>
<dbReference type="GO" id="GO:0005524">
    <property type="term" value="F:ATP binding"/>
    <property type="evidence" value="ECO:0007669"/>
    <property type="project" value="UniProtKB-KW"/>
</dbReference>
<reference evidence="7" key="2">
    <citation type="submission" date="2023-01" db="EMBL/GenBank/DDBJ databases">
        <authorList>
            <person name="Sun Q."/>
            <person name="Evtushenko L."/>
        </authorList>
    </citation>
    <scope>NUCLEOTIDE SEQUENCE</scope>
    <source>
        <strain evidence="7">VKM B-2789</strain>
    </source>
</reference>
<keyword evidence="5" id="KW-0029">Amino-acid transport</keyword>
<dbReference type="GO" id="GO:0015658">
    <property type="term" value="F:branched-chain amino acid transmembrane transporter activity"/>
    <property type="evidence" value="ECO:0007669"/>
    <property type="project" value="TreeGrafter"/>
</dbReference>
<feature type="domain" description="ABC transporter" evidence="6">
    <location>
        <begin position="5"/>
        <end position="236"/>
    </location>
</feature>
<evidence type="ECO:0000256" key="1">
    <source>
        <dbReference type="ARBA" id="ARBA00005417"/>
    </source>
</evidence>
<dbReference type="InterPro" id="IPR017871">
    <property type="entry name" value="ABC_transporter-like_CS"/>
</dbReference>
<comment type="caution">
    <text evidence="7">The sequence shown here is derived from an EMBL/GenBank/DDBJ whole genome shotgun (WGS) entry which is preliminary data.</text>
</comment>
<dbReference type="CDD" id="cd03224">
    <property type="entry name" value="ABC_TM1139_LivF_branched"/>
    <property type="match status" value="1"/>
</dbReference>
<dbReference type="GO" id="GO:0016887">
    <property type="term" value="F:ATP hydrolysis activity"/>
    <property type="evidence" value="ECO:0007669"/>
    <property type="project" value="InterPro"/>
</dbReference>
<evidence type="ECO:0000256" key="3">
    <source>
        <dbReference type="ARBA" id="ARBA00022741"/>
    </source>
</evidence>
<proteinExistence type="inferred from homology"/>
<dbReference type="PANTHER" id="PTHR43820">
    <property type="entry name" value="HIGH-AFFINITY BRANCHED-CHAIN AMINO ACID TRANSPORT ATP-BINDING PROTEIN LIVF"/>
    <property type="match status" value="1"/>
</dbReference>
<dbReference type="InterPro" id="IPR052156">
    <property type="entry name" value="BCAA_Transport_ATP-bd_LivF"/>
</dbReference>
<evidence type="ECO:0000259" key="6">
    <source>
        <dbReference type="PROSITE" id="PS50893"/>
    </source>
</evidence>
<dbReference type="InterPro" id="IPR027417">
    <property type="entry name" value="P-loop_NTPase"/>
</dbReference>
<evidence type="ECO:0000256" key="2">
    <source>
        <dbReference type="ARBA" id="ARBA00022448"/>
    </source>
</evidence>
<evidence type="ECO:0000256" key="4">
    <source>
        <dbReference type="ARBA" id="ARBA00022840"/>
    </source>
</evidence>
<gene>
    <name evidence="7" type="ORF">GCM10017653_22190</name>
</gene>
<sequence length="240" mass="25574">MTDVLILSNLTAGYGPVTVLDDLSLTLRAGEVVAVLGANGSGKSTVLKTAMGLTKVRSGSITLAGRDVTRLPAHGRASAGLGYVPQTRNVFADMSVADNLRMGAYLRPRTFEQEVEKVFALFPRLKERRRALAGNLSGGERRMLAIGSTLLLNPSVLLLDEPSSDLAPATVDLVFEAIADVHKRLAIPILLVEQNVTKALTLANRVCVLVRGREALDAPVAEVDTHDLHALFLDGGVRTS</sequence>
<name>A0A9W6JXK5_9HYPH</name>
<keyword evidence="3" id="KW-0547">Nucleotide-binding</keyword>
<dbReference type="EMBL" id="BSFM01000012">
    <property type="protein sequence ID" value="GLK84149.1"/>
    <property type="molecule type" value="Genomic_DNA"/>
</dbReference>
<reference evidence="7" key="1">
    <citation type="journal article" date="2014" name="Int. J. Syst. Evol. Microbiol.">
        <title>Complete genome sequence of Corynebacterium casei LMG S-19264T (=DSM 44701T), isolated from a smear-ripened cheese.</title>
        <authorList>
            <consortium name="US DOE Joint Genome Institute (JGI-PGF)"/>
            <person name="Walter F."/>
            <person name="Albersmeier A."/>
            <person name="Kalinowski J."/>
            <person name="Ruckert C."/>
        </authorList>
    </citation>
    <scope>NUCLEOTIDE SEQUENCE</scope>
    <source>
        <strain evidence="7">VKM B-2789</strain>
    </source>
</reference>